<evidence type="ECO:0000256" key="1">
    <source>
        <dbReference type="SAM" id="Coils"/>
    </source>
</evidence>
<dbReference type="EMBL" id="JAGRRH010000002">
    <property type="protein sequence ID" value="KAG7373557.1"/>
    <property type="molecule type" value="Genomic_DNA"/>
</dbReference>
<evidence type="ECO:0000256" key="2">
    <source>
        <dbReference type="SAM" id="MobiDB-lite"/>
    </source>
</evidence>
<reference evidence="3" key="1">
    <citation type="journal article" date="2021" name="Sci. Rep.">
        <title>Diploid genomic architecture of Nitzschia inconspicua, an elite biomass production diatom.</title>
        <authorList>
            <person name="Oliver A."/>
            <person name="Podell S."/>
            <person name="Pinowska A."/>
            <person name="Traller J.C."/>
            <person name="Smith S.R."/>
            <person name="McClure R."/>
            <person name="Beliaev A."/>
            <person name="Bohutskyi P."/>
            <person name="Hill E.A."/>
            <person name="Rabines A."/>
            <person name="Zheng H."/>
            <person name="Allen L.Z."/>
            <person name="Kuo A."/>
            <person name="Grigoriev I.V."/>
            <person name="Allen A.E."/>
            <person name="Hazlebeck D."/>
            <person name="Allen E.E."/>
        </authorList>
    </citation>
    <scope>NUCLEOTIDE SEQUENCE</scope>
    <source>
        <strain evidence="3">Hildebrandi</strain>
    </source>
</reference>
<accession>A0A9K3Q6R3</accession>
<dbReference type="Proteomes" id="UP000693970">
    <property type="component" value="Unassembled WGS sequence"/>
</dbReference>
<proteinExistence type="predicted"/>
<evidence type="ECO:0000313" key="3">
    <source>
        <dbReference type="EMBL" id="KAG7373557.1"/>
    </source>
</evidence>
<reference evidence="3" key="2">
    <citation type="submission" date="2021-04" db="EMBL/GenBank/DDBJ databases">
        <authorList>
            <person name="Podell S."/>
        </authorList>
    </citation>
    <scope>NUCLEOTIDE SEQUENCE</scope>
    <source>
        <strain evidence="3">Hildebrandi</strain>
    </source>
</reference>
<feature type="coiled-coil region" evidence="1">
    <location>
        <begin position="26"/>
        <end position="105"/>
    </location>
</feature>
<keyword evidence="1" id="KW-0175">Coiled coil</keyword>
<evidence type="ECO:0000313" key="4">
    <source>
        <dbReference type="Proteomes" id="UP000693970"/>
    </source>
</evidence>
<keyword evidence="4" id="KW-1185">Reference proteome</keyword>
<feature type="compositionally biased region" description="Polar residues" evidence="2">
    <location>
        <begin position="152"/>
        <end position="165"/>
    </location>
</feature>
<comment type="caution">
    <text evidence="3">The sequence shown here is derived from an EMBL/GenBank/DDBJ whole genome shotgun (WGS) entry which is preliminary data.</text>
</comment>
<gene>
    <name evidence="3" type="ORF">IV203_034281</name>
</gene>
<sequence length="528" mass="59041">MDPPLQQRVNADAPFDPMETVNASKLINWKQRINYKEEEIRSKEQQVNNKQRQLDHFEQTTEESNQSLRQLLSLKDELSLLKDELLSLEREQKSLKDELAALEKSFSDGRYFAPLFDYWKLAGQNIEKDRVLRGIQWTNFWRTAEEADNIQVRQHSNQKKTNSPHPYTDTRIGAKDISASIVASGTSRTSQNSHNSATLRDMVWPRDIFGNDLNVGQDIAHLLPAGQTHKEWMHIAASVVGLDEDGAPGDWKKAVRGHIKDPEKSTKRAPGSGVVHFVSNKIRMSNQDRLFDGGSPKVILIPTMSLESAKAWKGEAYSALFAAGLPNKLGNKNVTDVPSHYIAVGLISPDAVYNGTIRDASAIEIEKAKGTLTHAVLALRDYLRHTTARDRIREFGIGKTYVGPVTDSHKYANEAECLLPKPDEENQNRKPLCLVEFGSVVDEDKHPAPDPLLLAYKAAAIWGMVTGMRLVANGEARDPSADISEDDYLAELAFLEARSGFKRPQTWEELAIGLGQPNGYEASRRKAI</sequence>
<name>A0A9K3Q6R3_9STRA</name>
<feature type="region of interest" description="Disordered" evidence="2">
    <location>
        <begin position="152"/>
        <end position="171"/>
    </location>
</feature>
<protein>
    <submittedName>
        <fullName evidence="3">Uncharacterized protein</fullName>
    </submittedName>
</protein>
<organism evidence="3 4">
    <name type="scientific">Nitzschia inconspicua</name>
    <dbReference type="NCBI Taxonomy" id="303405"/>
    <lineage>
        <taxon>Eukaryota</taxon>
        <taxon>Sar</taxon>
        <taxon>Stramenopiles</taxon>
        <taxon>Ochrophyta</taxon>
        <taxon>Bacillariophyta</taxon>
        <taxon>Bacillariophyceae</taxon>
        <taxon>Bacillariophycidae</taxon>
        <taxon>Bacillariales</taxon>
        <taxon>Bacillariaceae</taxon>
        <taxon>Nitzschia</taxon>
    </lineage>
</organism>
<dbReference type="AlphaFoldDB" id="A0A9K3Q6R3"/>